<organism evidence="1 2">
    <name type="scientific">Agrobacterium deltaense NCPPB 1641</name>
    <dbReference type="NCBI Taxonomy" id="1183425"/>
    <lineage>
        <taxon>Bacteria</taxon>
        <taxon>Pseudomonadati</taxon>
        <taxon>Pseudomonadota</taxon>
        <taxon>Alphaproteobacteria</taxon>
        <taxon>Hyphomicrobiales</taxon>
        <taxon>Rhizobiaceae</taxon>
        <taxon>Rhizobium/Agrobacterium group</taxon>
        <taxon>Agrobacterium</taxon>
    </lineage>
</organism>
<gene>
    <name evidence="1" type="ORF">AGR7A_pTi0041</name>
</gene>
<name>A0A1S7UCJ2_9HYPH</name>
<evidence type="ECO:0000313" key="1">
    <source>
        <dbReference type="EMBL" id="CVI64291.1"/>
    </source>
</evidence>
<comment type="caution">
    <text evidence="1">The sequence shown here is derived from an EMBL/GenBank/DDBJ whole genome shotgun (WGS) entry which is preliminary data.</text>
</comment>
<dbReference type="AlphaFoldDB" id="A0A1S7UCJ2"/>
<protein>
    <submittedName>
        <fullName evidence="1">Uncharacterized protein</fullName>
    </submittedName>
</protein>
<evidence type="ECO:0000313" key="2">
    <source>
        <dbReference type="Proteomes" id="UP000192140"/>
    </source>
</evidence>
<reference evidence="1" key="1">
    <citation type="submission" date="2016-01" db="EMBL/GenBank/DDBJ databases">
        <authorList>
            <person name="Regsiter A."/>
            <person name="william w."/>
        </authorList>
    </citation>
    <scope>NUCLEOTIDE SEQUENCE</scope>
    <source>
        <strain evidence="1">NCPPB 1641</strain>
    </source>
</reference>
<dbReference type="EMBL" id="FCNP01000051">
    <property type="protein sequence ID" value="CVI64291.1"/>
    <property type="molecule type" value="Genomic_DNA"/>
</dbReference>
<dbReference type="Proteomes" id="UP000192140">
    <property type="component" value="Unassembled WGS sequence"/>
</dbReference>
<proteinExistence type="predicted"/>
<keyword evidence="2" id="KW-1185">Reference proteome</keyword>
<sequence length="20" mass="2290">MRQAIVDTLLKVFDALVLED</sequence>
<accession>A0A1S7UCJ2</accession>